<feature type="transmembrane region" description="Helical" evidence="7">
    <location>
        <begin position="121"/>
        <end position="143"/>
    </location>
</feature>
<keyword evidence="6 7" id="KW-0472">Membrane</keyword>
<organism evidence="9 10">
    <name type="scientific">Larinioides sclopetarius</name>
    <dbReference type="NCBI Taxonomy" id="280406"/>
    <lineage>
        <taxon>Eukaryota</taxon>
        <taxon>Metazoa</taxon>
        <taxon>Ecdysozoa</taxon>
        <taxon>Arthropoda</taxon>
        <taxon>Chelicerata</taxon>
        <taxon>Arachnida</taxon>
        <taxon>Araneae</taxon>
        <taxon>Araneomorphae</taxon>
        <taxon>Entelegynae</taxon>
        <taxon>Araneoidea</taxon>
        <taxon>Araneidae</taxon>
        <taxon>Larinioides</taxon>
    </lineage>
</organism>
<dbReference type="InterPro" id="IPR050895">
    <property type="entry name" value="XK-related_scramblase"/>
</dbReference>
<feature type="transmembrane region" description="Helical" evidence="7">
    <location>
        <begin position="92"/>
        <end position="114"/>
    </location>
</feature>
<feature type="transmembrane region" description="Helical" evidence="7">
    <location>
        <begin position="420"/>
        <end position="441"/>
    </location>
</feature>
<evidence type="ECO:0000313" key="10">
    <source>
        <dbReference type="Proteomes" id="UP001497382"/>
    </source>
</evidence>
<comment type="similarity">
    <text evidence="2 7">Belongs to the XK family.</text>
</comment>
<evidence type="ECO:0000256" key="2">
    <source>
        <dbReference type="ARBA" id="ARBA00008789"/>
    </source>
</evidence>
<keyword evidence="3" id="KW-1003">Cell membrane</keyword>
<dbReference type="AlphaFoldDB" id="A0AAV2BLN4"/>
<dbReference type="GO" id="GO:1902742">
    <property type="term" value="P:apoptotic process involved in development"/>
    <property type="evidence" value="ECO:0007669"/>
    <property type="project" value="TreeGrafter"/>
</dbReference>
<evidence type="ECO:0000256" key="5">
    <source>
        <dbReference type="ARBA" id="ARBA00022989"/>
    </source>
</evidence>
<keyword evidence="5 7" id="KW-1133">Transmembrane helix</keyword>
<feature type="region of interest" description="Disordered" evidence="8">
    <location>
        <begin position="19"/>
        <end position="40"/>
    </location>
</feature>
<dbReference type="GO" id="GO:0005886">
    <property type="term" value="C:plasma membrane"/>
    <property type="evidence" value="ECO:0007669"/>
    <property type="project" value="UniProtKB-SubCell"/>
</dbReference>
<reference evidence="9 10" key="1">
    <citation type="submission" date="2024-04" db="EMBL/GenBank/DDBJ databases">
        <authorList>
            <person name="Rising A."/>
            <person name="Reimegard J."/>
            <person name="Sonavane S."/>
            <person name="Akerstrom W."/>
            <person name="Nylinder S."/>
            <person name="Hedman E."/>
            <person name="Kallberg Y."/>
        </authorList>
    </citation>
    <scope>NUCLEOTIDE SEQUENCE [LARGE SCALE GENOMIC DNA]</scope>
</reference>
<protein>
    <recommendedName>
        <fullName evidence="7">XK-related protein</fullName>
    </recommendedName>
</protein>
<dbReference type="Proteomes" id="UP001497382">
    <property type="component" value="Unassembled WGS sequence"/>
</dbReference>
<feature type="transmembrane region" description="Helical" evidence="7">
    <location>
        <begin position="255"/>
        <end position="278"/>
    </location>
</feature>
<dbReference type="GO" id="GO:0043652">
    <property type="term" value="P:engulfment of apoptotic cell"/>
    <property type="evidence" value="ECO:0007669"/>
    <property type="project" value="TreeGrafter"/>
</dbReference>
<keyword evidence="10" id="KW-1185">Reference proteome</keyword>
<evidence type="ECO:0000256" key="1">
    <source>
        <dbReference type="ARBA" id="ARBA00004651"/>
    </source>
</evidence>
<dbReference type="Pfam" id="PF09815">
    <property type="entry name" value="XK-related"/>
    <property type="match status" value="1"/>
</dbReference>
<feature type="transmembrane region" description="Helical" evidence="7">
    <location>
        <begin position="163"/>
        <end position="182"/>
    </location>
</feature>
<dbReference type="PANTHER" id="PTHR16024:SF10">
    <property type="entry name" value="XK-RELATED PROTEIN"/>
    <property type="match status" value="1"/>
</dbReference>
<accession>A0AAV2BLN4</accession>
<evidence type="ECO:0000256" key="7">
    <source>
        <dbReference type="RuleBase" id="RU910716"/>
    </source>
</evidence>
<feature type="transmembrane region" description="Helical" evidence="7">
    <location>
        <begin position="390"/>
        <end position="408"/>
    </location>
</feature>
<evidence type="ECO:0000256" key="3">
    <source>
        <dbReference type="ARBA" id="ARBA00022475"/>
    </source>
</evidence>
<evidence type="ECO:0000256" key="6">
    <source>
        <dbReference type="ARBA" id="ARBA00023136"/>
    </source>
</evidence>
<dbReference type="GO" id="GO:0070782">
    <property type="term" value="P:phosphatidylserine exposure on apoptotic cell surface"/>
    <property type="evidence" value="ECO:0007669"/>
    <property type="project" value="TreeGrafter"/>
</dbReference>
<proteinExistence type="inferred from homology"/>
<comment type="caution">
    <text evidence="9">The sequence shown here is derived from an EMBL/GenBank/DDBJ whole genome shotgun (WGS) entry which is preliminary data.</text>
</comment>
<gene>
    <name evidence="9" type="ORF">LARSCL_LOCUS20157</name>
</gene>
<comment type="subcellular location">
    <subcellularLocation>
        <location evidence="1">Cell membrane</location>
        <topology evidence="1">Multi-pass membrane protein</topology>
    </subcellularLocation>
    <subcellularLocation>
        <location evidence="7">Membrane</location>
        <topology evidence="7">Multi-pass membrane protein</topology>
    </subcellularLocation>
</comment>
<dbReference type="EMBL" id="CAXIEN010000416">
    <property type="protein sequence ID" value="CAL1297191.1"/>
    <property type="molecule type" value="Genomic_DNA"/>
</dbReference>
<dbReference type="PANTHER" id="PTHR16024">
    <property type="entry name" value="XK-RELATED PROTEIN"/>
    <property type="match status" value="1"/>
</dbReference>
<sequence>MINEVELLEELPYYRTLQKPPHHHSQQHHGPPLSSAPHYPTAPRGLRMDPSYDETAIAIIAPDIRVPQNNNPLSISSLEHCEQYSPLGCLDILMSILCYAGDLGSDLVVCYVLFAEKRILWAALTATFVLLSSLVVNVLSIHWYVRNQRSSASVYTSVSKLTWVIRSLFHIFFMGLLYRYLYLLFKCLCKDHLEDRDHRSVMEARKRKNAILQMTIKEDKQTATLCLLHSFLESAPQLILQLYMLAQRTDRDSQIIVFIQGACAASSLFQLAWSITSYNSTLHRTLLGKKKPSGVGKALQFLWHFCTIGSRACTLALFTKEYHFWLFPFCIGHWGVMTIWVMHQQTRFCRQKNGDMHQCKEYVCNMVVGVAYVIYYLNVKAEPTRYKYSAYYAIVFAENCALMTLWFLRNDPGVWYHIPALVAVFSSFASGIVFMLFYYGFCHRTLKQTNEKRAAHCC</sequence>
<name>A0AAV2BLN4_9ARAC</name>
<evidence type="ECO:0000313" key="9">
    <source>
        <dbReference type="EMBL" id="CAL1297191.1"/>
    </source>
</evidence>
<keyword evidence="4 7" id="KW-0812">Transmembrane</keyword>
<dbReference type="InterPro" id="IPR018629">
    <property type="entry name" value="XK-rel"/>
</dbReference>
<feature type="transmembrane region" description="Helical" evidence="7">
    <location>
        <begin position="324"/>
        <end position="342"/>
    </location>
</feature>
<evidence type="ECO:0000256" key="4">
    <source>
        <dbReference type="ARBA" id="ARBA00022692"/>
    </source>
</evidence>
<evidence type="ECO:0000256" key="8">
    <source>
        <dbReference type="SAM" id="MobiDB-lite"/>
    </source>
</evidence>